<dbReference type="SUPFAM" id="SSF52833">
    <property type="entry name" value="Thioredoxin-like"/>
    <property type="match status" value="1"/>
</dbReference>
<dbReference type="GO" id="GO:0008379">
    <property type="term" value="F:thioredoxin peroxidase activity"/>
    <property type="evidence" value="ECO:0007669"/>
    <property type="project" value="TreeGrafter"/>
</dbReference>
<evidence type="ECO:0000313" key="15">
    <source>
        <dbReference type="EMBL" id="RKW70493.1"/>
    </source>
</evidence>
<dbReference type="PIRSF" id="PIRSF000239">
    <property type="entry name" value="AHPC"/>
    <property type="match status" value="1"/>
</dbReference>
<comment type="function">
    <text evidence="1">Thiol-specific peroxidase that catalyzes the reduction of hydrogen peroxide and organic hydroperoxides to water and alcohols, respectively. Plays a role in cell protection against oxidative stress by detoxifying peroxides and as sensor of hydrogen peroxide-mediated signaling events.</text>
</comment>
<dbReference type="EC" id="1.11.1.24" evidence="3"/>
<dbReference type="EMBL" id="QQXL01000004">
    <property type="protein sequence ID" value="RKW70493.1"/>
    <property type="molecule type" value="Genomic_DNA"/>
</dbReference>
<evidence type="ECO:0000256" key="2">
    <source>
        <dbReference type="ARBA" id="ARBA00011245"/>
    </source>
</evidence>
<reference evidence="15 16" key="1">
    <citation type="submission" date="2018-07" db="EMBL/GenBank/DDBJ databases">
        <title>Arthrobacter sp. nov., isolated from raw cow's milk with high bacterial count.</title>
        <authorList>
            <person name="Hahne J."/>
            <person name="Isele D."/>
            <person name="Lipski A."/>
        </authorList>
    </citation>
    <scope>NUCLEOTIDE SEQUENCE [LARGE SCALE GENOMIC DNA]</scope>
    <source>
        <strain evidence="15 16">JZ R-183</strain>
    </source>
</reference>
<evidence type="ECO:0000256" key="6">
    <source>
        <dbReference type="ARBA" id="ARBA00023002"/>
    </source>
</evidence>
<dbReference type="InterPro" id="IPR000866">
    <property type="entry name" value="AhpC/TSA"/>
</dbReference>
<dbReference type="Gene3D" id="3.40.30.10">
    <property type="entry name" value="Glutaredoxin"/>
    <property type="match status" value="1"/>
</dbReference>
<evidence type="ECO:0000256" key="3">
    <source>
        <dbReference type="ARBA" id="ARBA00013017"/>
    </source>
</evidence>
<keyword evidence="16" id="KW-1185">Reference proteome</keyword>
<dbReference type="Proteomes" id="UP000273119">
    <property type="component" value="Unassembled WGS sequence"/>
</dbReference>
<evidence type="ECO:0000256" key="7">
    <source>
        <dbReference type="ARBA" id="ARBA00023157"/>
    </source>
</evidence>
<dbReference type="InterPro" id="IPR050924">
    <property type="entry name" value="Peroxiredoxin_BCP/PrxQ"/>
</dbReference>
<comment type="catalytic activity">
    <reaction evidence="12">
        <text>a hydroperoxide + [thioredoxin]-dithiol = an alcohol + [thioredoxin]-disulfide + H2O</text>
        <dbReference type="Rhea" id="RHEA:62620"/>
        <dbReference type="Rhea" id="RHEA-COMP:10698"/>
        <dbReference type="Rhea" id="RHEA-COMP:10700"/>
        <dbReference type="ChEBI" id="CHEBI:15377"/>
        <dbReference type="ChEBI" id="CHEBI:29950"/>
        <dbReference type="ChEBI" id="CHEBI:30879"/>
        <dbReference type="ChEBI" id="CHEBI:35924"/>
        <dbReference type="ChEBI" id="CHEBI:50058"/>
        <dbReference type="EC" id="1.11.1.24"/>
    </reaction>
</comment>
<evidence type="ECO:0000256" key="10">
    <source>
        <dbReference type="ARBA" id="ARBA00038489"/>
    </source>
</evidence>
<dbReference type="PANTHER" id="PTHR42801">
    <property type="entry name" value="THIOREDOXIN-DEPENDENT PEROXIDE REDUCTASE"/>
    <property type="match status" value="1"/>
</dbReference>
<dbReference type="Pfam" id="PF00578">
    <property type="entry name" value="AhpC-TSA"/>
    <property type="match status" value="1"/>
</dbReference>
<dbReference type="GO" id="GO:0034599">
    <property type="term" value="P:cellular response to oxidative stress"/>
    <property type="evidence" value="ECO:0007669"/>
    <property type="project" value="TreeGrafter"/>
</dbReference>
<evidence type="ECO:0000256" key="1">
    <source>
        <dbReference type="ARBA" id="ARBA00003330"/>
    </source>
</evidence>
<organism evidence="15 16">
    <name type="scientific">Galactobacter caseinivorans</name>
    <dbReference type="NCBI Taxonomy" id="2676123"/>
    <lineage>
        <taxon>Bacteria</taxon>
        <taxon>Bacillati</taxon>
        <taxon>Actinomycetota</taxon>
        <taxon>Actinomycetes</taxon>
        <taxon>Micrococcales</taxon>
        <taxon>Micrococcaceae</taxon>
        <taxon>Galactobacter</taxon>
    </lineage>
</organism>
<evidence type="ECO:0000256" key="4">
    <source>
        <dbReference type="ARBA" id="ARBA00022559"/>
    </source>
</evidence>
<feature type="domain" description="Thioredoxin" evidence="14">
    <location>
        <begin position="11"/>
        <end position="164"/>
    </location>
</feature>
<dbReference type="PROSITE" id="PS51352">
    <property type="entry name" value="THIOREDOXIN_2"/>
    <property type="match status" value="1"/>
</dbReference>
<keyword evidence="7" id="KW-1015">Disulfide bond</keyword>
<evidence type="ECO:0000256" key="8">
    <source>
        <dbReference type="ARBA" id="ARBA00023284"/>
    </source>
</evidence>
<comment type="subunit">
    <text evidence="2">Monomer.</text>
</comment>
<comment type="similarity">
    <text evidence="10">Belongs to the peroxiredoxin family. BCP/PrxQ subfamily.</text>
</comment>
<proteinExistence type="inferred from homology"/>
<evidence type="ECO:0000259" key="14">
    <source>
        <dbReference type="PROSITE" id="PS51352"/>
    </source>
</evidence>
<dbReference type="GO" id="GO:0005737">
    <property type="term" value="C:cytoplasm"/>
    <property type="evidence" value="ECO:0007669"/>
    <property type="project" value="TreeGrafter"/>
</dbReference>
<dbReference type="PANTHER" id="PTHR42801:SF4">
    <property type="entry name" value="AHPC_TSA FAMILY PROTEIN"/>
    <property type="match status" value="1"/>
</dbReference>
<accession>A0A496PJ15</accession>
<keyword evidence="5" id="KW-0049">Antioxidant</keyword>
<dbReference type="InterPro" id="IPR024706">
    <property type="entry name" value="Peroxiredoxin_AhpC-typ"/>
</dbReference>
<dbReference type="CDD" id="cd03017">
    <property type="entry name" value="PRX_BCP"/>
    <property type="match status" value="1"/>
</dbReference>
<dbReference type="InterPro" id="IPR013766">
    <property type="entry name" value="Thioredoxin_domain"/>
</dbReference>
<evidence type="ECO:0000256" key="9">
    <source>
        <dbReference type="ARBA" id="ARBA00032824"/>
    </source>
</evidence>
<protein>
    <recommendedName>
        <fullName evidence="3">thioredoxin-dependent peroxiredoxin</fullName>
        <ecNumber evidence="3">1.11.1.24</ecNumber>
    </recommendedName>
    <alternativeName>
        <fullName evidence="11">Bacterioferritin comigratory protein</fullName>
    </alternativeName>
    <alternativeName>
        <fullName evidence="9">Thioredoxin peroxidase</fullName>
    </alternativeName>
</protein>
<keyword evidence="8" id="KW-0676">Redox-active center</keyword>
<sequence>MPQQSQNIERLSAGTTAPSFTLTEADGGQVSLEQSLADAGRGVVVYFYPKAATPGCTTEACDFRDNLASLQGAGYLVLGVSPDEPEALRDFRDAQHLTYTLLSDPDYAVARSYGAYGSKVMGEQTFTGTQRSTFVVGKDGSLMHAEYDVQAEGHVRRLREELGL</sequence>
<comment type="caution">
    <text evidence="15">The sequence shown here is derived from an EMBL/GenBank/DDBJ whole genome shotgun (WGS) entry which is preliminary data.</text>
</comment>
<name>A0A496PJ15_9MICC</name>
<dbReference type="FunFam" id="3.40.30.10:FF:000007">
    <property type="entry name" value="Thioredoxin-dependent thiol peroxidase"/>
    <property type="match status" value="1"/>
</dbReference>
<keyword evidence="4" id="KW-0575">Peroxidase</keyword>
<dbReference type="GO" id="GO:0045454">
    <property type="term" value="P:cell redox homeostasis"/>
    <property type="evidence" value="ECO:0007669"/>
    <property type="project" value="TreeGrafter"/>
</dbReference>
<evidence type="ECO:0000256" key="5">
    <source>
        <dbReference type="ARBA" id="ARBA00022862"/>
    </source>
</evidence>
<evidence type="ECO:0000256" key="11">
    <source>
        <dbReference type="ARBA" id="ARBA00041373"/>
    </source>
</evidence>
<gene>
    <name evidence="15" type="ORF">DWQ67_08455</name>
</gene>
<evidence type="ECO:0000313" key="16">
    <source>
        <dbReference type="Proteomes" id="UP000273119"/>
    </source>
</evidence>
<evidence type="ECO:0000256" key="13">
    <source>
        <dbReference type="PIRSR" id="PIRSR000239-1"/>
    </source>
</evidence>
<dbReference type="InterPro" id="IPR036249">
    <property type="entry name" value="Thioredoxin-like_sf"/>
</dbReference>
<dbReference type="RefSeq" id="WP_121485143.1">
    <property type="nucleotide sequence ID" value="NZ_QQXL01000004.1"/>
</dbReference>
<keyword evidence="6" id="KW-0560">Oxidoreductase</keyword>
<evidence type="ECO:0000256" key="12">
    <source>
        <dbReference type="ARBA" id="ARBA00049091"/>
    </source>
</evidence>
<dbReference type="AlphaFoldDB" id="A0A496PJ15"/>
<feature type="active site" description="Cysteine sulfenic acid (-SOH) intermediate; for peroxidase activity" evidence="13">
    <location>
        <position position="56"/>
    </location>
</feature>